<comment type="caution">
    <text evidence="1">The sequence shown here is derived from an EMBL/GenBank/DDBJ whole genome shotgun (WGS) entry which is preliminary data.</text>
</comment>
<dbReference type="Proteomes" id="UP001281147">
    <property type="component" value="Unassembled WGS sequence"/>
</dbReference>
<protein>
    <submittedName>
        <fullName evidence="1">Uncharacterized protein</fullName>
    </submittedName>
</protein>
<proteinExistence type="predicted"/>
<keyword evidence="2" id="KW-1185">Reference proteome</keyword>
<name>A0ACC3NVV9_9PEZI</name>
<dbReference type="EMBL" id="JAUTXU010000007">
    <property type="protein sequence ID" value="KAK3723925.1"/>
    <property type="molecule type" value="Genomic_DNA"/>
</dbReference>
<sequence length="256" mass="29457">MSAESYSSTSFLGLPRELRDSIYLFAAVPESRIQLTAVKCNPSDPSDGNWVEDESHLEEESAWYIVAASPRLDKNTKTWSGTATWVNLSRVSIQVAEEVDGVFFKHAEVLITDICFGNYEVPTNPLVPPAAFDRFKFITFEETHRKLIVRGTHTHDRPFLRQRLIISPSSTKDGRYQLDWKFGGRVFMQPFRKVGYLPLTRDDNLEIGECLDLLGERIWQLIQRKWRMLHHILDLLTAPERFDIGCQTLVEAVARK</sequence>
<accession>A0ACC3NVV9</accession>
<evidence type="ECO:0000313" key="2">
    <source>
        <dbReference type="Proteomes" id="UP001281147"/>
    </source>
</evidence>
<reference evidence="1" key="1">
    <citation type="submission" date="2023-07" db="EMBL/GenBank/DDBJ databases">
        <title>Black Yeasts Isolated from many extreme environments.</title>
        <authorList>
            <person name="Coleine C."/>
            <person name="Stajich J.E."/>
            <person name="Selbmann L."/>
        </authorList>
    </citation>
    <scope>NUCLEOTIDE SEQUENCE</scope>
    <source>
        <strain evidence="1">CCFEE 5714</strain>
    </source>
</reference>
<evidence type="ECO:0000313" key="1">
    <source>
        <dbReference type="EMBL" id="KAK3723925.1"/>
    </source>
</evidence>
<organism evidence="1 2">
    <name type="scientific">Vermiconidia calcicola</name>
    <dbReference type="NCBI Taxonomy" id="1690605"/>
    <lineage>
        <taxon>Eukaryota</taxon>
        <taxon>Fungi</taxon>
        <taxon>Dikarya</taxon>
        <taxon>Ascomycota</taxon>
        <taxon>Pezizomycotina</taxon>
        <taxon>Dothideomycetes</taxon>
        <taxon>Dothideomycetidae</taxon>
        <taxon>Mycosphaerellales</taxon>
        <taxon>Extremaceae</taxon>
        <taxon>Vermiconidia</taxon>
    </lineage>
</organism>
<gene>
    <name evidence="1" type="ORF">LTR37_001409</name>
</gene>